<dbReference type="Gene3D" id="1.25.40.20">
    <property type="entry name" value="Ankyrin repeat-containing domain"/>
    <property type="match status" value="1"/>
</dbReference>
<dbReference type="AlphaFoldDB" id="A0A8B7NXY1"/>
<sequence>MFFQEEILVSLLAAGADPNLPQPDPVSLPLLCALERRWWRGAELLLDAGADAKAMDLEHDQQPATFLARDNVEILIKLLKEGCAHDEICSWIVDGIFNKTEVKKLVEAAHKFGPGFVTESLLFEILYIGDHDSAIYLLDNFKLPELLPKFIDGTSWWLTLIDWNPKMKYITALTENIFRNEKDKSKLLVHLFMECFIYCPVNNVWKRCNDQCNWIRPPKTQSLLETQLESLKLIITIAENNGLPIERWILPKHKYYSLFEELLEEEHSQSSLNMLNAMLHTTQICGFPIVLKLLPLFRNKGFLPTVSSLVAFVTNGHIVRLFKRIMSGTSDAILHAPESGYRILLSELTKNCCRDGQCWFRSSMLTGLCRDFVASCREATVTSLLLLHLGVHFTEYEEVEVNCSSEDPSRLSALSVFHRYAPRCRLVVTRPSFYPPPDAMRSLKELCRLSIRAALGHCRIEEKTEGLRGVLPRSLREYLYFRHDFLIFPAPANERKV</sequence>
<dbReference type="Proteomes" id="UP000694843">
    <property type="component" value="Unplaced"/>
</dbReference>
<dbReference type="GeneID" id="108675127"/>
<dbReference type="Pfam" id="PF07525">
    <property type="entry name" value="SOCS_box"/>
    <property type="match status" value="1"/>
</dbReference>
<dbReference type="InterPro" id="IPR001496">
    <property type="entry name" value="SOCS_box"/>
</dbReference>
<dbReference type="PROSITE" id="PS50225">
    <property type="entry name" value="SOCS"/>
    <property type="match status" value="1"/>
</dbReference>
<evidence type="ECO:0000313" key="3">
    <source>
        <dbReference type="RefSeq" id="XP_018018602.2"/>
    </source>
</evidence>
<feature type="domain" description="SOCS box" evidence="1">
    <location>
        <begin position="427"/>
        <end position="479"/>
    </location>
</feature>
<gene>
    <name evidence="3" type="primary">LOC108675127</name>
</gene>
<dbReference type="InterPro" id="IPR036770">
    <property type="entry name" value="Ankyrin_rpt-contain_sf"/>
</dbReference>
<dbReference type="Gene3D" id="1.10.750.20">
    <property type="entry name" value="SOCS box"/>
    <property type="match status" value="1"/>
</dbReference>
<reference evidence="3" key="1">
    <citation type="submission" date="2025-08" db="UniProtKB">
        <authorList>
            <consortium name="RefSeq"/>
        </authorList>
    </citation>
    <scope>IDENTIFICATION</scope>
    <source>
        <tissue evidence="3">Whole organism</tissue>
    </source>
</reference>
<dbReference type="SMART" id="SM00969">
    <property type="entry name" value="SOCS_box"/>
    <property type="match status" value="1"/>
</dbReference>
<evidence type="ECO:0000313" key="2">
    <source>
        <dbReference type="Proteomes" id="UP000694843"/>
    </source>
</evidence>
<dbReference type="KEGG" id="hazt:108675127"/>
<proteinExistence type="predicted"/>
<dbReference type="SUPFAM" id="SSF48403">
    <property type="entry name" value="Ankyrin repeat"/>
    <property type="match status" value="1"/>
</dbReference>
<dbReference type="RefSeq" id="XP_018018602.2">
    <property type="nucleotide sequence ID" value="XM_018163113.2"/>
</dbReference>
<protein>
    <submittedName>
        <fullName evidence="3">Uncharacterized protein LOC108675127</fullName>
    </submittedName>
</protein>
<organism evidence="2 3">
    <name type="scientific">Hyalella azteca</name>
    <name type="common">Amphipod</name>
    <dbReference type="NCBI Taxonomy" id="294128"/>
    <lineage>
        <taxon>Eukaryota</taxon>
        <taxon>Metazoa</taxon>
        <taxon>Ecdysozoa</taxon>
        <taxon>Arthropoda</taxon>
        <taxon>Crustacea</taxon>
        <taxon>Multicrustacea</taxon>
        <taxon>Malacostraca</taxon>
        <taxon>Eumalacostraca</taxon>
        <taxon>Peracarida</taxon>
        <taxon>Amphipoda</taxon>
        <taxon>Senticaudata</taxon>
        <taxon>Talitrida</taxon>
        <taxon>Talitroidea</taxon>
        <taxon>Hyalellidae</taxon>
        <taxon>Hyalella</taxon>
    </lineage>
</organism>
<accession>A0A8B7NXY1</accession>
<name>A0A8B7NXY1_HYAAZ</name>
<keyword evidence="2" id="KW-1185">Reference proteome</keyword>
<evidence type="ECO:0000259" key="1">
    <source>
        <dbReference type="PROSITE" id="PS50225"/>
    </source>
</evidence>